<evidence type="ECO:0000256" key="1">
    <source>
        <dbReference type="SAM" id="MobiDB-lite"/>
    </source>
</evidence>
<feature type="chain" id="PRO_5026782004" evidence="2">
    <location>
        <begin position="22"/>
        <end position="164"/>
    </location>
</feature>
<sequence>MGKTALLVLFVAITMINQYKGEPNFACARRGGYCSVSNRCPSLGGYVEKLAFKCTCGKACCKCTDTCPDGSTCMSADKTCEGRKDTNGCCGTRFCCTPIRTTTPEPTTTIRTTTPEPTTPEPTTPIRTATSETCSFEDCAGACIGYSNCEASSYRECCQRYFMD</sequence>
<keyword evidence="4" id="KW-1185">Reference proteome</keyword>
<dbReference type="OrthoDB" id="6182068at2759"/>
<evidence type="ECO:0000313" key="4">
    <source>
        <dbReference type="Proteomes" id="UP000507470"/>
    </source>
</evidence>
<gene>
    <name evidence="3" type="ORF">MCOR_40153</name>
</gene>
<protein>
    <submittedName>
        <fullName evidence="3">GRN</fullName>
    </submittedName>
</protein>
<keyword evidence="2" id="KW-0732">Signal</keyword>
<dbReference type="EMBL" id="CACVKT020007264">
    <property type="protein sequence ID" value="CAC5406584.1"/>
    <property type="molecule type" value="Genomic_DNA"/>
</dbReference>
<dbReference type="Proteomes" id="UP000507470">
    <property type="component" value="Unassembled WGS sequence"/>
</dbReference>
<proteinExistence type="predicted"/>
<feature type="compositionally biased region" description="Low complexity" evidence="1">
    <location>
        <begin position="106"/>
        <end position="116"/>
    </location>
</feature>
<reference evidence="3 4" key="1">
    <citation type="submission" date="2020-06" db="EMBL/GenBank/DDBJ databases">
        <authorList>
            <person name="Li R."/>
            <person name="Bekaert M."/>
        </authorList>
    </citation>
    <scope>NUCLEOTIDE SEQUENCE [LARGE SCALE GENOMIC DNA]</scope>
    <source>
        <strain evidence="4">wild</strain>
    </source>
</reference>
<dbReference type="AlphaFoldDB" id="A0A6J8DHI4"/>
<feature type="signal peptide" evidence="2">
    <location>
        <begin position="1"/>
        <end position="21"/>
    </location>
</feature>
<evidence type="ECO:0000313" key="3">
    <source>
        <dbReference type="EMBL" id="CAC5406584.1"/>
    </source>
</evidence>
<feature type="region of interest" description="Disordered" evidence="1">
    <location>
        <begin position="106"/>
        <end position="125"/>
    </location>
</feature>
<accession>A0A6J8DHI4</accession>
<organism evidence="3 4">
    <name type="scientific">Mytilus coruscus</name>
    <name type="common">Sea mussel</name>
    <dbReference type="NCBI Taxonomy" id="42192"/>
    <lineage>
        <taxon>Eukaryota</taxon>
        <taxon>Metazoa</taxon>
        <taxon>Spiralia</taxon>
        <taxon>Lophotrochozoa</taxon>
        <taxon>Mollusca</taxon>
        <taxon>Bivalvia</taxon>
        <taxon>Autobranchia</taxon>
        <taxon>Pteriomorphia</taxon>
        <taxon>Mytilida</taxon>
        <taxon>Mytiloidea</taxon>
        <taxon>Mytilidae</taxon>
        <taxon>Mytilinae</taxon>
        <taxon>Mytilus</taxon>
    </lineage>
</organism>
<name>A0A6J8DHI4_MYTCO</name>
<evidence type="ECO:0000256" key="2">
    <source>
        <dbReference type="SAM" id="SignalP"/>
    </source>
</evidence>